<accession>A0A1H3ZY15</accession>
<feature type="transmembrane region" description="Helical" evidence="1">
    <location>
        <begin position="12"/>
        <end position="28"/>
    </location>
</feature>
<evidence type="ECO:0000256" key="1">
    <source>
        <dbReference type="SAM" id="Phobius"/>
    </source>
</evidence>
<dbReference type="Proteomes" id="UP000198951">
    <property type="component" value="Unassembled WGS sequence"/>
</dbReference>
<keyword evidence="1" id="KW-0812">Transmembrane</keyword>
<reference evidence="4" key="1">
    <citation type="submission" date="2016-10" db="EMBL/GenBank/DDBJ databases">
        <authorList>
            <person name="Varghese N."/>
            <person name="Submissions S."/>
        </authorList>
    </citation>
    <scope>NUCLEOTIDE SEQUENCE [LARGE SCALE GENOMIC DNA]</scope>
    <source>
        <strain evidence="4">DSM 22376</strain>
    </source>
</reference>
<dbReference type="PANTHER" id="PTHR34473:SF2">
    <property type="entry name" value="UPF0699 TRANSMEMBRANE PROTEIN YDBT"/>
    <property type="match status" value="1"/>
</dbReference>
<dbReference type="PIRSF" id="PIRSF026631">
    <property type="entry name" value="UCP026631"/>
    <property type="match status" value="1"/>
</dbReference>
<name>A0A1H3ZY15_9FLAO</name>
<gene>
    <name evidence="3" type="ORF">SAMN05443667_103118</name>
</gene>
<sequence length="500" mass="57469">MVEQFNQPQRQSAVGIVILFFDTIQKWGRALWPVLLVYVVRFDDSNKVYIFSGIGVFLIVTAVVAYLKYLNFTFYLQDENEEFIISEGIFNKTKTIIQLDKIQQVDINQSLIQRFIGVYELNVDTAGSAKKEGRIKAISHPLALALKARLLADEKKTSILSDEQTIVQEKSVEKESIVKISFLSLLKVGITSNYVKTLGLILAFFTTLYEQSKSFIADADFDKEQFDAYVEQRSVISSIVFFFILMFALVLIINLARVVYKYFDYKVAKQNSSLLLSFGLLSTKNTIVKPEKVQIVTVTRNYFQKKMNILEIKIRQATSSDKENSKTVIEIPGCNETEKEAVFKLLFQKIPVKGIVLKPNYRKLVFSIFLSMLLPVVAFFAFAKYIQPLFYDYTYAVVLYLLFVGLIVYFGFQNNRLYINDDFIIKQSGAWDIDNRIIEPSKIQAITTSQLFWHKKANIGSIIIHTAGGNLTFQLGDFSTIKHYVNLWLYKVETSNDNWM</sequence>
<dbReference type="AlphaFoldDB" id="A0A1H3ZY15"/>
<evidence type="ECO:0000259" key="2">
    <source>
        <dbReference type="Pfam" id="PF03703"/>
    </source>
</evidence>
<feature type="transmembrane region" description="Helical" evidence="1">
    <location>
        <begin position="393"/>
        <end position="412"/>
    </location>
</feature>
<protein>
    <submittedName>
        <fullName evidence="3">Putative membrane protein</fullName>
    </submittedName>
</protein>
<dbReference type="OrthoDB" id="1049931at2"/>
<feature type="transmembrane region" description="Helical" evidence="1">
    <location>
        <begin position="235"/>
        <end position="260"/>
    </location>
</feature>
<dbReference type="PANTHER" id="PTHR34473">
    <property type="entry name" value="UPF0699 TRANSMEMBRANE PROTEIN YDBS"/>
    <property type="match status" value="1"/>
</dbReference>
<evidence type="ECO:0000313" key="3">
    <source>
        <dbReference type="EMBL" id="SEA28570.1"/>
    </source>
</evidence>
<keyword evidence="1" id="KW-1133">Transmembrane helix</keyword>
<dbReference type="InterPro" id="IPR014529">
    <property type="entry name" value="UCP026631"/>
</dbReference>
<feature type="transmembrane region" description="Helical" evidence="1">
    <location>
        <begin position="48"/>
        <end position="67"/>
    </location>
</feature>
<keyword evidence="4" id="KW-1185">Reference proteome</keyword>
<feature type="domain" description="YdbS-like PH" evidence="2">
    <location>
        <begin position="76"/>
        <end position="149"/>
    </location>
</feature>
<dbReference type="RefSeq" id="WP_091086168.1">
    <property type="nucleotide sequence ID" value="NZ_FNRD01000003.1"/>
</dbReference>
<feature type="transmembrane region" description="Helical" evidence="1">
    <location>
        <begin position="180"/>
        <end position="205"/>
    </location>
</feature>
<evidence type="ECO:0000313" key="4">
    <source>
        <dbReference type="Proteomes" id="UP000198951"/>
    </source>
</evidence>
<dbReference type="Pfam" id="PF03703">
    <property type="entry name" value="bPH_2"/>
    <property type="match status" value="3"/>
</dbReference>
<keyword evidence="1" id="KW-0472">Membrane</keyword>
<feature type="domain" description="YdbS-like PH" evidence="2">
    <location>
        <begin position="414"/>
        <end position="470"/>
    </location>
</feature>
<dbReference type="EMBL" id="FNRD01000003">
    <property type="protein sequence ID" value="SEA28570.1"/>
    <property type="molecule type" value="Genomic_DNA"/>
</dbReference>
<proteinExistence type="predicted"/>
<feature type="domain" description="YdbS-like PH" evidence="2">
    <location>
        <begin position="270"/>
        <end position="344"/>
    </location>
</feature>
<dbReference type="InterPro" id="IPR005182">
    <property type="entry name" value="YdbS-like_PH"/>
</dbReference>
<organism evidence="3 4">
    <name type="scientific">Flavobacterium gillisiae</name>
    <dbReference type="NCBI Taxonomy" id="150146"/>
    <lineage>
        <taxon>Bacteria</taxon>
        <taxon>Pseudomonadati</taxon>
        <taxon>Bacteroidota</taxon>
        <taxon>Flavobacteriia</taxon>
        <taxon>Flavobacteriales</taxon>
        <taxon>Flavobacteriaceae</taxon>
        <taxon>Flavobacterium</taxon>
    </lineage>
</organism>
<feature type="transmembrane region" description="Helical" evidence="1">
    <location>
        <begin position="364"/>
        <end position="387"/>
    </location>
</feature>
<dbReference type="STRING" id="150146.SAMN05443667_103118"/>